<evidence type="ECO:0000256" key="1">
    <source>
        <dbReference type="SAM" id="Phobius"/>
    </source>
</evidence>
<gene>
    <name evidence="2" type="ORF">AQJ54_31945</name>
</gene>
<protein>
    <submittedName>
        <fullName evidence="2">Uncharacterized protein</fullName>
    </submittedName>
</protein>
<keyword evidence="3" id="KW-1185">Reference proteome</keyword>
<keyword evidence="1" id="KW-0812">Transmembrane</keyword>
<feature type="transmembrane region" description="Helical" evidence="1">
    <location>
        <begin position="154"/>
        <end position="174"/>
    </location>
</feature>
<reference evidence="2 3" key="1">
    <citation type="submission" date="2015-10" db="EMBL/GenBank/DDBJ databases">
        <title>Draft genome sequence of Streptomyces griseorubiginosus DSM 40469, type strain for the species Streptomyces griseorubiginosus.</title>
        <authorList>
            <person name="Ruckert C."/>
            <person name="Winkler A."/>
            <person name="Kalinowski J."/>
            <person name="Kampfer P."/>
            <person name="Glaeser S."/>
        </authorList>
    </citation>
    <scope>NUCLEOTIDE SEQUENCE [LARGE SCALE GENOMIC DNA]</scope>
    <source>
        <strain evidence="2 3">DSM 40469</strain>
    </source>
</reference>
<keyword evidence="1" id="KW-1133">Transmembrane helix</keyword>
<keyword evidence="1" id="KW-0472">Membrane</keyword>
<feature type="transmembrane region" description="Helical" evidence="1">
    <location>
        <begin position="186"/>
        <end position="207"/>
    </location>
</feature>
<dbReference type="Proteomes" id="UP000054375">
    <property type="component" value="Unassembled WGS sequence"/>
</dbReference>
<dbReference type="EMBL" id="LMWV01000026">
    <property type="protein sequence ID" value="KUN61760.1"/>
    <property type="molecule type" value="Genomic_DNA"/>
</dbReference>
<accession>A0A101RU38</accession>
<dbReference type="AlphaFoldDB" id="A0A101RU38"/>
<evidence type="ECO:0000313" key="3">
    <source>
        <dbReference type="Proteomes" id="UP000054375"/>
    </source>
</evidence>
<evidence type="ECO:0000313" key="2">
    <source>
        <dbReference type="EMBL" id="KUN61760.1"/>
    </source>
</evidence>
<name>A0A101RU38_9ACTN</name>
<dbReference type="RefSeq" id="WP_062243096.1">
    <property type="nucleotide sequence ID" value="NZ_JBPJFL010000001.1"/>
</dbReference>
<organism evidence="2 3">
    <name type="scientific">Streptomyces griseorubiginosus</name>
    <dbReference type="NCBI Taxonomy" id="67304"/>
    <lineage>
        <taxon>Bacteria</taxon>
        <taxon>Bacillati</taxon>
        <taxon>Actinomycetota</taxon>
        <taxon>Actinomycetes</taxon>
        <taxon>Kitasatosporales</taxon>
        <taxon>Streptomycetaceae</taxon>
        <taxon>Streptomyces</taxon>
    </lineage>
</organism>
<proteinExistence type="predicted"/>
<comment type="caution">
    <text evidence="2">The sequence shown here is derived from an EMBL/GenBank/DDBJ whole genome shotgun (WGS) entry which is preliminary data.</text>
</comment>
<sequence length="213" mass="23686">MPSNKERAQKALEEISTEEAEKYLKELRESWEEVTKSLNRSTIAYCLIVALFELLIGSKQELRFTVAGFQFANSATLQKALPALAGYFYCSSMTYACKWLACEEVFDAFYKKLRPQLYGQDLEVELKPSAGPWNIGLHFPGDSGAQRFGFAIQLALGSMFLFIIPLAFAAHSAFLLIDKFGGGDVFTIFTISLSGALVIAGMAYGLWDRETRG</sequence>